<dbReference type="EMBL" id="JAIWYP010000004">
    <property type="protein sequence ID" value="KAH3834096.1"/>
    <property type="molecule type" value="Genomic_DNA"/>
</dbReference>
<gene>
    <name evidence="2" type="ORF">DPMN_107415</name>
</gene>
<reference evidence="2" key="1">
    <citation type="journal article" date="2019" name="bioRxiv">
        <title>The Genome of the Zebra Mussel, Dreissena polymorpha: A Resource for Invasive Species Research.</title>
        <authorList>
            <person name="McCartney M.A."/>
            <person name="Auch B."/>
            <person name="Kono T."/>
            <person name="Mallez S."/>
            <person name="Zhang Y."/>
            <person name="Obille A."/>
            <person name="Becker A."/>
            <person name="Abrahante J.E."/>
            <person name="Garbe J."/>
            <person name="Badalamenti J.P."/>
            <person name="Herman A."/>
            <person name="Mangelson H."/>
            <person name="Liachko I."/>
            <person name="Sullivan S."/>
            <person name="Sone E.D."/>
            <person name="Koren S."/>
            <person name="Silverstein K.A.T."/>
            <person name="Beckman K.B."/>
            <person name="Gohl D.M."/>
        </authorList>
    </citation>
    <scope>NUCLEOTIDE SEQUENCE</scope>
    <source>
        <strain evidence="2">Duluth1</strain>
        <tissue evidence="2">Whole animal</tissue>
    </source>
</reference>
<protein>
    <submittedName>
        <fullName evidence="2">Uncharacterized protein</fullName>
    </submittedName>
</protein>
<evidence type="ECO:0000256" key="1">
    <source>
        <dbReference type="SAM" id="MobiDB-lite"/>
    </source>
</evidence>
<name>A0A9D4K6T6_DREPO</name>
<keyword evidence="3" id="KW-1185">Reference proteome</keyword>
<accession>A0A9D4K6T6</accession>
<comment type="caution">
    <text evidence="2">The sequence shown here is derived from an EMBL/GenBank/DDBJ whole genome shotgun (WGS) entry which is preliminary data.</text>
</comment>
<feature type="region of interest" description="Disordered" evidence="1">
    <location>
        <begin position="1"/>
        <end position="21"/>
    </location>
</feature>
<dbReference type="AlphaFoldDB" id="A0A9D4K6T6"/>
<organism evidence="2 3">
    <name type="scientific">Dreissena polymorpha</name>
    <name type="common">Zebra mussel</name>
    <name type="synonym">Mytilus polymorpha</name>
    <dbReference type="NCBI Taxonomy" id="45954"/>
    <lineage>
        <taxon>Eukaryota</taxon>
        <taxon>Metazoa</taxon>
        <taxon>Spiralia</taxon>
        <taxon>Lophotrochozoa</taxon>
        <taxon>Mollusca</taxon>
        <taxon>Bivalvia</taxon>
        <taxon>Autobranchia</taxon>
        <taxon>Heteroconchia</taxon>
        <taxon>Euheterodonta</taxon>
        <taxon>Imparidentia</taxon>
        <taxon>Neoheterodontei</taxon>
        <taxon>Myida</taxon>
        <taxon>Dreissenoidea</taxon>
        <taxon>Dreissenidae</taxon>
        <taxon>Dreissena</taxon>
    </lineage>
</organism>
<evidence type="ECO:0000313" key="2">
    <source>
        <dbReference type="EMBL" id="KAH3834096.1"/>
    </source>
</evidence>
<dbReference type="Proteomes" id="UP000828390">
    <property type="component" value="Unassembled WGS sequence"/>
</dbReference>
<reference evidence="2" key="2">
    <citation type="submission" date="2020-11" db="EMBL/GenBank/DDBJ databases">
        <authorList>
            <person name="McCartney M.A."/>
            <person name="Auch B."/>
            <person name="Kono T."/>
            <person name="Mallez S."/>
            <person name="Becker A."/>
            <person name="Gohl D.M."/>
            <person name="Silverstein K.A.T."/>
            <person name="Koren S."/>
            <person name="Bechman K.B."/>
            <person name="Herman A."/>
            <person name="Abrahante J.E."/>
            <person name="Garbe J."/>
        </authorList>
    </citation>
    <scope>NUCLEOTIDE SEQUENCE</scope>
    <source>
        <strain evidence="2">Duluth1</strain>
        <tissue evidence="2">Whole animal</tissue>
    </source>
</reference>
<sequence>MCNGAKMYEANRTTAAEKRQARNALVASPTGDVPLLPFVLEYSVPGARIHQTILRLKSKNKENSLN</sequence>
<proteinExistence type="predicted"/>
<evidence type="ECO:0000313" key="3">
    <source>
        <dbReference type="Proteomes" id="UP000828390"/>
    </source>
</evidence>